<evidence type="ECO:0000313" key="2">
    <source>
        <dbReference type="Proteomes" id="UP001059844"/>
    </source>
</evidence>
<protein>
    <submittedName>
        <fullName evidence="1">Uncharacterized protein</fullName>
    </submittedName>
</protein>
<accession>A0ABY5IV83</accession>
<organism evidence="1 2">
    <name type="scientific">Flavobacterium cerinum</name>
    <dbReference type="NCBI Taxonomy" id="2502784"/>
    <lineage>
        <taxon>Bacteria</taxon>
        <taxon>Pseudomonadati</taxon>
        <taxon>Bacteroidota</taxon>
        <taxon>Flavobacteriia</taxon>
        <taxon>Flavobacteriales</taxon>
        <taxon>Flavobacteriaceae</taxon>
        <taxon>Flavobacterium</taxon>
    </lineage>
</organism>
<gene>
    <name evidence="1" type="ORF">NOX80_05770</name>
</gene>
<name>A0ABY5IV83_9FLAO</name>
<sequence>MKKKDCYVVKNGLPKEYKDWVEMEVVLSKKDTSYSYSFLGIDYLKKIMKLSERQGYVSIYEMKGLADFKREIYYNSQFEIDSIIEMYDDDLIRYK</sequence>
<reference evidence="1" key="1">
    <citation type="submission" date="2022-07" db="EMBL/GenBank/DDBJ databases">
        <title>Isolation, identification, and degradation of a PFOSA degrading strain from sewage treatment plant.</title>
        <authorList>
            <person name="Zhang L."/>
            <person name="Huo Y."/>
        </authorList>
    </citation>
    <scope>NUCLEOTIDE SEQUENCE</scope>
    <source>
        <strain evidence="1">C1</strain>
    </source>
</reference>
<dbReference type="RefSeq" id="WP_256552364.1">
    <property type="nucleotide sequence ID" value="NZ_CP101751.1"/>
</dbReference>
<dbReference type="EMBL" id="CP101751">
    <property type="protein sequence ID" value="UUC46705.1"/>
    <property type="molecule type" value="Genomic_DNA"/>
</dbReference>
<dbReference type="Proteomes" id="UP001059844">
    <property type="component" value="Chromosome"/>
</dbReference>
<proteinExistence type="predicted"/>
<evidence type="ECO:0000313" key="1">
    <source>
        <dbReference type="EMBL" id="UUC46705.1"/>
    </source>
</evidence>
<keyword evidence="2" id="KW-1185">Reference proteome</keyword>